<dbReference type="PANTHER" id="PTHR13190">
    <property type="entry name" value="AUTOPHAGY-RELATED 2, ISOFORM A"/>
    <property type="match status" value="1"/>
</dbReference>
<keyword evidence="6" id="KW-0256">Endoplasmic reticulum</keyword>
<proteinExistence type="inferred from homology"/>
<reference evidence="13 14" key="2">
    <citation type="submission" date="2024-10" db="EMBL/GenBank/DDBJ databases">
        <authorList>
            <person name="Ryan C."/>
        </authorList>
    </citation>
    <scope>NUCLEOTIDE SEQUENCE [LARGE SCALE GENOMIC DNA]</scope>
</reference>
<comment type="catalytic activity">
    <reaction evidence="10">
        <text>a 1,2-diacyl-sn-glycero-3-phospho-L-serine(in) = a 1,2-diacyl-sn-glycero-3-phospho-L-serine(out)</text>
        <dbReference type="Rhea" id="RHEA:38663"/>
        <dbReference type="ChEBI" id="CHEBI:57262"/>
    </reaction>
</comment>
<evidence type="ECO:0000256" key="1">
    <source>
        <dbReference type="ARBA" id="ARBA00004406"/>
    </source>
</evidence>
<evidence type="ECO:0000256" key="7">
    <source>
        <dbReference type="ARBA" id="ARBA00023006"/>
    </source>
</evidence>
<dbReference type="PANTHER" id="PTHR13190:SF1">
    <property type="entry name" value="AUTOPHAGY-RELATED 2, ISOFORM A"/>
    <property type="match status" value="1"/>
</dbReference>
<evidence type="ECO:0000256" key="3">
    <source>
        <dbReference type="ARBA" id="ARBA00009714"/>
    </source>
</evidence>
<keyword evidence="8" id="KW-0445">Lipid transport</keyword>
<dbReference type="GO" id="GO:0005789">
    <property type="term" value="C:endoplasmic reticulum membrane"/>
    <property type="evidence" value="ECO:0007669"/>
    <property type="project" value="UniProtKB-SubCell"/>
</dbReference>
<evidence type="ECO:0000256" key="4">
    <source>
        <dbReference type="ARBA" id="ARBA00018070"/>
    </source>
</evidence>
<dbReference type="InterPro" id="IPR026849">
    <property type="entry name" value="ATG2"/>
</dbReference>
<dbReference type="Pfam" id="PF13329">
    <property type="entry name" value="ATG2_CAD"/>
    <property type="match status" value="3"/>
</dbReference>
<reference evidence="14" key="1">
    <citation type="submission" date="2024-06" db="EMBL/GenBank/DDBJ databases">
        <authorList>
            <person name="Ryan C."/>
        </authorList>
    </citation>
    <scope>NUCLEOTIDE SEQUENCE [LARGE SCALE GENOMIC DNA]</scope>
</reference>
<gene>
    <name evidence="13" type="ORF">URODEC1_LOCUS84804</name>
</gene>
<comment type="catalytic activity">
    <reaction evidence="11">
        <text>a 1,2-diacyl-sn-glycero-3-phosphoethanolamine(in) = a 1,2-diacyl-sn-glycero-3-phosphoethanolamine(out)</text>
        <dbReference type="Rhea" id="RHEA:38895"/>
        <dbReference type="ChEBI" id="CHEBI:64612"/>
    </reaction>
</comment>
<evidence type="ECO:0000256" key="11">
    <source>
        <dbReference type="ARBA" id="ARBA00024615"/>
    </source>
</evidence>
<comment type="similarity">
    <text evidence="3">Belongs to the ATG2 family.</text>
</comment>
<protein>
    <recommendedName>
        <fullName evidence="4">Autophagy-related protein 2</fullName>
    </recommendedName>
</protein>
<comment type="subcellular location">
    <subcellularLocation>
        <location evidence="1">Endoplasmic reticulum membrane</location>
        <topology evidence="1">Peripheral membrane protein</topology>
    </subcellularLocation>
    <subcellularLocation>
        <location evidence="2">Preautophagosomal structure membrane</location>
        <topology evidence="2">Peripheral membrane protein</topology>
    </subcellularLocation>
</comment>
<evidence type="ECO:0000256" key="10">
    <source>
        <dbReference type="ARBA" id="ARBA00024479"/>
    </source>
</evidence>
<dbReference type="EMBL" id="OZ075143">
    <property type="protein sequence ID" value="CAL5037990.1"/>
    <property type="molecule type" value="Genomic_DNA"/>
</dbReference>
<dbReference type="GO" id="GO:0006869">
    <property type="term" value="P:lipid transport"/>
    <property type="evidence" value="ECO:0007669"/>
    <property type="project" value="UniProtKB-KW"/>
</dbReference>
<organism evidence="13 14">
    <name type="scientific">Urochloa decumbens</name>
    <dbReference type="NCBI Taxonomy" id="240449"/>
    <lineage>
        <taxon>Eukaryota</taxon>
        <taxon>Viridiplantae</taxon>
        <taxon>Streptophyta</taxon>
        <taxon>Embryophyta</taxon>
        <taxon>Tracheophyta</taxon>
        <taxon>Spermatophyta</taxon>
        <taxon>Magnoliopsida</taxon>
        <taxon>Liliopsida</taxon>
        <taxon>Poales</taxon>
        <taxon>Poaceae</taxon>
        <taxon>PACMAD clade</taxon>
        <taxon>Panicoideae</taxon>
        <taxon>Panicodae</taxon>
        <taxon>Paniceae</taxon>
        <taxon>Melinidinae</taxon>
        <taxon>Urochloa</taxon>
    </lineage>
</organism>
<keyword evidence="9" id="KW-0472">Membrane</keyword>
<evidence type="ECO:0000256" key="8">
    <source>
        <dbReference type="ARBA" id="ARBA00023055"/>
    </source>
</evidence>
<dbReference type="Proteomes" id="UP001497457">
    <property type="component" value="Chromosome 33rd"/>
</dbReference>
<evidence type="ECO:0000313" key="14">
    <source>
        <dbReference type="Proteomes" id="UP001497457"/>
    </source>
</evidence>
<keyword evidence="14" id="KW-1185">Reference proteome</keyword>
<accession>A0ABC9DFA5</accession>
<evidence type="ECO:0000256" key="2">
    <source>
        <dbReference type="ARBA" id="ARBA00004623"/>
    </source>
</evidence>
<sequence length="1927" mass="211479">MGFLDGLRFDTLLKRVCKSLLKKRLGDLILGDLDLDQFNIQLGRGTVQLNDLALNAEFINRKLSGSPIMLKEGSIKSLIVRFAANCEIVVEELELVLAPSVASEVADMHNECSVSGNTSDTQETSVKTQRYESDSNQCSTSVSRDVDEGVKRIANAVKLFLTSFNIKLKNVYVVFDPQSSSDSRLPETNRSLVFRIKELDFGTQHGPLKLKNFLTFHGAVIEFLKMDDVDALLQNDPIRGTTGISARHSTTAILTGPIDGFSGELNLSIPWNNGCLNFEKIDAEVSVDSLELRLQISSIRWIMNVWDSLQRKPVDEQNSAHNAADISISSSRSALCSPASSSLKSGSDSVIGTSECLAHSTFSQSRQEKIQDSFLTRAHVITDWMEPVAREDQGDPDSDCDESIDQFFECFEELRNSQSSLGNSGIWDWTCSVFNAISFASTLASGSDQVPKEPVIEKTLRASVAEVSVLLLFSDDMDIDTSSVPVSALDDMRNSEMFSSCLSSQHFEKSSVSPTTASSLNMHHLEAKCQKIHLDLQTYPKNLRFNASIAQMKLDEYYRAGNNNSDDSHLGNHFLNNNLRQGVEASLPQCLFAAGDPSVETYELCGNSSSELTKVELLKTFGECTFHYDVSTKDQDGNLVSSTSVSICLAPLVLWVHFHTIYMLLSFISKLESDLSHGEHKIHMHGDDKGSRLTTSTNVSSSGSVKVLISLSPARIILCFPSEFLWDLSHPSSLDKFLVIDHTSRLNMAEAASHPQNEFLNEVHLGKPCTSIHLATGNFSIYLVKPGNDVLDGRVCSSSSQTFSAVKIFSVTGARCNDSGITLTRRKYPVTGPEMVSKAWSLAKLHDQLIGEKQNSKWAGVSPSTAQDLEETGFSMRQELLNSSELLFHVKLSCVSVQLCKKDCELLNKLLDHVLDGISNEETNTSENFKDKSAPINDICVQTSVIFECSILEICTKLDETVEAGPLLQAELEGSWNSLKLKVSKFSLFSYSNVGGLNNASVLWVNHGDGELWGSVSVKDEKVPGESKDFLIVVCKDSACRRGDGEGTNVLSIGAAGCSVTHISNPKLKENYTSVTVRSGTIVAPGGRMDWINAMCLLFSSGSDGTEKSDDSNTVNSSQSVEPYSSSFFLELVDVAVSYEPHFKYFTLSAEAADHKLFSCILAASSFKLHNKSSPASSATDFDIQLRDLGVLLSESSGSKNVTCGYGVDYLRQAGYAKVAQNTFIEASLGIDSSFWKLEISDSQFDIGTCHDTTYGLIRLGSQLQQLYGPDMRDALDHLQSRWNSVQQANKQNLAADESDKSESSLEIMTDSGDCQSDGLLDDIIENAFYTEDYMANDFWESNCCHSVSSSETDDGFELNTAASLSVADVTQVPLRQDSCSDQIIDSYYMPELHQLSSALCNEEHKCTSGGDALRTLESEDGGWYSNVPLTIVENHVSKKKSKQGEQILKQEVKASVCSLNTDESFNLKGKVLIHDIDVKWRMYAGDDWLLPQKDSTSFTCTDGRDRNSSLEFSLTGLSIQLDMYPDGDVSISKLSVTAKNLSLCDQSIHAPWKLVLGCYNSKDYPRQSCSSVFRLELESVRPEPHAPLEDYRLHLEILPLQLHLDQGQLNFLIKFFQSDSCNNDPHLHCEKDNCDVKSTSYGSNTVVDEALLPFFQKFDVKPLVLNINYIPRHFDPVALGKGNYAELLNILPWKGIDLKLKHVSAMGVYGWNSICDTVAAEWLEDVSKNQVHKLLKGLAPIRSLVAVSSGTKKLVSLPIKSYKKDRKLLKGMQRGAVAFIRSVSIEAVGLGVHLAAGAHDMLAKTERALTAVPPPLASCEAKRTKHNIRANQPESAQQGIKQAYESLTDGFGRTASALIGNPIKVYNRAGAGSALATAICGAPAAAVAPVSASARAFHYALVGLRNSLDPEHKKESMYKYNGPSQL</sequence>
<evidence type="ECO:0000256" key="6">
    <source>
        <dbReference type="ARBA" id="ARBA00022824"/>
    </source>
</evidence>
<evidence type="ECO:0000256" key="12">
    <source>
        <dbReference type="SAM" id="MobiDB-lite"/>
    </source>
</evidence>
<feature type="region of interest" description="Disordered" evidence="12">
    <location>
        <begin position="112"/>
        <end position="138"/>
    </location>
</feature>
<evidence type="ECO:0000256" key="9">
    <source>
        <dbReference type="ARBA" id="ARBA00023136"/>
    </source>
</evidence>
<keyword evidence="7" id="KW-0072">Autophagy</keyword>
<name>A0ABC9DFA5_9POAL</name>
<dbReference type="GO" id="GO:0034045">
    <property type="term" value="C:phagophore assembly site membrane"/>
    <property type="evidence" value="ECO:0007669"/>
    <property type="project" value="UniProtKB-SubCell"/>
</dbReference>
<evidence type="ECO:0000256" key="5">
    <source>
        <dbReference type="ARBA" id="ARBA00022448"/>
    </source>
</evidence>
<dbReference type="GO" id="GO:0006914">
    <property type="term" value="P:autophagy"/>
    <property type="evidence" value="ECO:0007669"/>
    <property type="project" value="UniProtKB-KW"/>
</dbReference>
<keyword evidence="5" id="KW-0813">Transport</keyword>
<evidence type="ECO:0000313" key="13">
    <source>
        <dbReference type="EMBL" id="CAL5037990.1"/>
    </source>
</evidence>